<name>A0AAW7T6T4_BURVI</name>
<dbReference type="InterPro" id="IPR008727">
    <property type="entry name" value="PAAR_motif"/>
</dbReference>
<dbReference type="CDD" id="cd14744">
    <property type="entry name" value="PAAR_CT_2"/>
    <property type="match status" value="1"/>
</dbReference>
<dbReference type="AlphaFoldDB" id="A0AAW7T6T4"/>
<reference evidence="1" key="1">
    <citation type="submission" date="2023-07" db="EMBL/GenBank/DDBJ databases">
        <title>A collection of bacterial strains from the Burkholderia cepacia Research Laboratory and Repository.</title>
        <authorList>
            <person name="Lipuma J."/>
            <person name="Spilker T."/>
            <person name="Caverly L."/>
        </authorList>
    </citation>
    <scope>NUCLEOTIDE SEQUENCE</scope>
    <source>
        <strain evidence="1">AU44268</strain>
    </source>
</reference>
<dbReference type="EMBL" id="JAUJRV010000011">
    <property type="protein sequence ID" value="MDN7796533.1"/>
    <property type="molecule type" value="Genomic_DNA"/>
</dbReference>
<organism evidence="1 2">
    <name type="scientific">Burkholderia vietnamiensis</name>
    <dbReference type="NCBI Taxonomy" id="60552"/>
    <lineage>
        <taxon>Bacteria</taxon>
        <taxon>Pseudomonadati</taxon>
        <taxon>Pseudomonadota</taxon>
        <taxon>Betaproteobacteria</taxon>
        <taxon>Burkholderiales</taxon>
        <taxon>Burkholderiaceae</taxon>
        <taxon>Burkholderia</taxon>
        <taxon>Burkholderia cepacia complex</taxon>
    </lineage>
</organism>
<evidence type="ECO:0000313" key="1">
    <source>
        <dbReference type="EMBL" id="MDN7796533.1"/>
    </source>
</evidence>
<sequence>MKRYLLKIGDKSSNGGIVIEGIPGCTHHGTELTFVGAKVDCRGCNSTGFIVAQGPRQPHTMMGKQQALDSDICSCKCTPPPVMIASQTSAYHTFESYGSPDTGHSSFGESLTDAYRGAFDEQVRVLDAQWNPIVGTPYHIKTADGAIYKGLTDVSGYCPRVYTDDVSRLDIAIGMQALERWES</sequence>
<dbReference type="Pfam" id="PF05488">
    <property type="entry name" value="PAAR_motif"/>
    <property type="match status" value="1"/>
</dbReference>
<comment type="caution">
    <text evidence="1">The sequence shown here is derived from an EMBL/GenBank/DDBJ whole genome shotgun (WGS) entry which is preliminary data.</text>
</comment>
<dbReference type="Proteomes" id="UP001171620">
    <property type="component" value="Unassembled WGS sequence"/>
</dbReference>
<dbReference type="RefSeq" id="WP_175984513.1">
    <property type="nucleotide sequence ID" value="NZ_BGKC01000004.1"/>
</dbReference>
<gene>
    <name evidence="1" type="ORF">QZM33_16490</name>
</gene>
<protein>
    <submittedName>
        <fullName evidence="1">PAAR domain-containing protein</fullName>
    </submittedName>
</protein>
<evidence type="ECO:0000313" key="2">
    <source>
        <dbReference type="Proteomes" id="UP001171620"/>
    </source>
</evidence>
<accession>A0AAW7T6T4</accession>
<proteinExistence type="predicted"/>